<gene>
    <name evidence="1" type="ORF">G3580_04555</name>
</gene>
<keyword evidence="1" id="KW-0489">Methyltransferase</keyword>
<organism evidence="1 2">
    <name type="scientific">Nitrogeniibacter mangrovi</name>
    <dbReference type="NCBI Taxonomy" id="2016596"/>
    <lineage>
        <taxon>Bacteria</taxon>
        <taxon>Pseudomonadati</taxon>
        <taxon>Pseudomonadota</taxon>
        <taxon>Betaproteobacteria</taxon>
        <taxon>Rhodocyclales</taxon>
        <taxon>Zoogloeaceae</taxon>
        <taxon>Nitrogeniibacter</taxon>
    </lineage>
</organism>
<protein>
    <submittedName>
        <fullName evidence="1">Class I SAM-dependent methyltransferase</fullName>
    </submittedName>
</protein>
<dbReference type="InterPro" id="IPR029063">
    <property type="entry name" value="SAM-dependent_MTases_sf"/>
</dbReference>
<dbReference type="CDD" id="cd02440">
    <property type="entry name" value="AdoMet_MTases"/>
    <property type="match status" value="1"/>
</dbReference>
<reference evidence="1 2" key="1">
    <citation type="submission" date="2020-02" db="EMBL/GenBank/DDBJ databases">
        <title>Nitrogenibacter mangrovi gen. nov., sp. nov. isolated from mangrove sediment, a denitrifying betaproteobacterium.</title>
        <authorList>
            <person name="Liao H."/>
            <person name="Tian Y."/>
        </authorList>
    </citation>
    <scope>NUCLEOTIDE SEQUENCE [LARGE SCALE GENOMIC DNA]</scope>
    <source>
        <strain evidence="1 2">M9-3-2</strain>
    </source>
</reference>
<evidence type="ECO:0000313" key="1">
    <source>
        <dbReference type="EMBL" id="QID16975.1"/>
    </source>
</evidence>
<dbReference type="EMBL" id="CP048836">
    <property type="protein sequence ID" value="QID16975.1"/>
    <property type="molecule type" value="Genomic_DNA"/>
</dbReference>
<proteinExistence type="predicted"/>
<dbReference type="Proteomes" id="UP000501991">
    <property type="component" value="Chromosome"/>
</dbReference>
<dbReference type="Pfam" id="PF13489">
    <property type="entry name" value="Methyltransf_23"/>
    <property type="match status" value="1"/>
</dbReference>
<dbReference type="RefSeq" id="WP_173764141.1">
    <property type="nucleotide sequence ID" value="NZ_CP048836.1"/>
</dbReference>
<dbReference type="GO" id="GO:0008168">
    <property type="term" value="F:methyltransferase activity"/>
    <property type="evidence" value="ECO:0007669"/>
    <property type="project" value="UniProtKB-KW"/>
</dbReference>
<keyword evidence="1" id="KW-0808">Transferase</keyword>
<dbReference type="KEGG" id="azq:G3580_04555"/>
<dbReference type="SUPFAM" id="SSF53335">
    <property type="entry name" value="S-adenosyl-L-methionine-dependent methyltransferases"/>
    <property type="match status" value="1"/>
</dbReference>
<name>A0A6C1B251_9RHOO</name>
<dbReference type="PANTHER" id="PTHR43861">
    <property type="entry name" value="TRANS-ACONITATE 2-METHYLTRANSFERASE-RELATED"/>
    <property type="match status" value="1"/>
</dbReference>
<keyword evidence="2" id="KW-1185">Reference proteome</keyword>
<dbReference type="AlphaFoldDB" id="A0A6C1B251"/>
<dbReference type="GO" id="GO:0032259">
    <property type="term" value="P:methylation"/>
    <property type="evidence" value="ECO:0007669"/>
    <property type="project" value="UniProtKB-KW"/>
</dbReference>
<evidence type="ECO:0000313" key="2">
    <source>
        <dbReference type="Proteomes" id="UP000501991"/>
    </source>
</evidence>
<dbReference type="Gene3D" id="3.40.50.150">
    <property type="entry name" value="Vaccinia Virus protein VP39"/>
    <property type="match status" value="1"/>
</dbReference>
<sequence>MDKRLIQHEYGFWTLEDKPGVEELQAYYAEKYYQQARGSYEHQYSDQEKAYFRTKLEQRHAVLTRVTPNARSVLDVGCGEGFAMAYFRSQGWSVKGLDFSAAGVEAQNPQCREHLLVGDVFALLAAESAAGRTYDVVWLQNVLEHVLDPVDLMRSLKGLLTPGGVAVITVPNDFSAVQREALELGHIDREFWVALPDHLSYFDHVSLPETARQTGWKCVELLGDFPIDWFLFHEGSNYVRDGARGKGAHRARVQLENMIHRQPVNDVLAFWSAAGRLGVGRDLTLFIQVG</sequence>
<accession>A0A6C1B251</accession>